<dbReference type="Pfam" id="PF13624">
    <property type="entry name" value="SurA_N_3"/>
    <property type="match status" value="1"/>
</dbReference>
<evidence type="ECO:0000256" key="6">
    <source>
        <dbReference type="ARBA" id="ARBA00023186"/>
    </source>
</evidence>
<dbReference type="KEGG" id="caj:CIG1485E_0622"/>
<dbReference type="InterPro" id="IPR000297">
    <property type="entry name" value="PPIase_PpiC"/>
</dbReference>
<gene>
    <name evidence="10" type="ORF">CIG1485E_0622</name>
</gene>
<evidence type="ECO:0000256" key="4">
    <source>
        <dbReference type="ARBA" id="ARBA00022989"/>
    </source>
</evidence>
<evidence type="ECO:0000256" key="5">
    <source>
        <dbReference type="ARBA" id="ARBA00023136"/>
    </source>
</evidence>
<dbReference type="HOGENOM" id="CLU_552854_0_0_7"/>
<dbReference type="Proteomes" id="UP000028486">
    <property type="component" value="Chromosome"/>
</dbReference>
<keyword evidence="6" id="KW-0143">Chaperone</keyword>
<dbReference type="EMBL" id="CP009043">
    <property type="protein sequence ID" value="AII14482.1"/>
    <property type="molecule type" value="Genomic_DNA"/>
</dbReference>
<dbReference type="GO" id="GO:0005886">
    <property type="term" value="C:plasma membrane"/>
    <property type="evidence" value="ECO:0007669"/>
    <property type="project" value="UniProtKB-SubCell"/>
</dbReference>
<evidence type="ECO:0000256" key="2">
    <source>
        <dbReference type="ARBA" id="ARBA00022475"/>
    </source>
</evidence>
<organism evidence="10 11">
    <name type="scientific">Campylobacter iguaniorum</name>
    <dbReference type="NCBI Taxonomy" id="1244531"/>
    <lineage>
        <taxon>Bacteria</taxon>
        <taxon>Pseudomonadati</taxon>
        <taxon>Campylobacterota</taxon>
        <taxon>Epsilonproteobacteria</taxon>
        <taxon>Campylobacterales</taxon>
        <taxon>Campylobacteraceae</taxon>
        <taxon>Campylobacter</taxon>
    </lineage>
</organism>
<comment type="similarity">
    <text evidence="7">Belongs to the PpiD chaperone family.</text>
</comment>
<dbReference type="InterPro" id="IPR052029">
    <property type="entry name" value="PpiD_chaperone"/>
</dbReference>
<accession>A0A076FAI0</accession>
<dbReference type="eggNOG" id="COG0760">
    <property type="taxonomic scope" value="Bacteria"/>
</dbReference>
<sequence>MITWMQKHKKYLVITIWISTIAFVGAGFVGWGAYDMNNNRAKSVAKVGDRSISIQEFQQTYSELYAYYSNLSNGQFTQEKADEMGLDKIALDKIIQDTMLLNFADSLGLSVTNEDMIATIIADKNFQVNGKFDRATYEEALRRSRISPKDYENGLKNKILLNKLFSALNLKANTEDIDMLGSSYFMQDRVSIQVLKADKTSVSIDENELKELWEKTKNNYLTKAKYDMDTTFIEPVKVDANETVLMEFYEENRGEYRDSSDKLLSFTDALESVKKDFALKNTRKFALEEYLKIKKGESNPTSSMSVLEDSTEFPVAELKDAKAGDVLKPFEYKNGYLIVKLKTVATPQVMSYEEAKANVIKEYEKIKSKGALEAKAKSMVDTSNGTDIGFISRDTRKSVNGLSDAEFLEFVMRLFETTNKKGYIVLEDKAVIYNIMEQKLLDSNKIKEYNELLTKNADAIKNGQLGQDLLMALQKRYDVELYYKR</sequence>
<keyword evidence="2" id="KW-1003">Cell membrane</keyword>
<dbReference type="Gene3D" id="1.10.4030.10">
    <property type="entry name" value="Porin chaperone SurA, peptide-binding domain"/>
    <property type="match status" value="1"/>
</dbReference>
<keyword evidence="4 8" id="KW-1133">Transmembrane helix</keyword>
<keyword evidence="3 8" id="KW-0812">Transmembrane</keyword>
<dbReference type="PANTHER" id="PTHR47529:SF1">
    <property type="entry name" value="PERIPLASMIC CHAPERONE PPID"/>
    <property type="match status" value="1"/>
</dbReference>
<dbReference type="PANTHER" id="PTHR47529">
    <property type="entry name" value="PEPTIDYL-PROLYL CIS-TRANS ISOMERASE D"/>
    <property type="match status" value="1"/>
</dbReference>
<name>A0A076FAI0_9BACT</name>
<feature type="transmembrane region" description="Helical" evidence="8">
    <location>
        <begin position="12"/>
        <end position="34"/>
    </location>
</feature>
<dbReference type="Pfam" id="PF13145">
    <property type="entry name" value="Rotamase_2"/>
    <property type="match status" value="1"/>
</dbReference>
<dbReference type="GO" id="GO:0003755">
    <property type="term" value="F:peptidyl-prolyl cis-trans isomerase activity"/>
    <property type="evidence" value="ECO:0007669"/>
    <property type="project" value="InterPro"/>
</dbReference>
<dbReference type="STRING" id="1244531.CIG2463D_0622"/>
<comment type="subcellular location">
    <subcellularLocation>
        <location evidence="1">Cell membrane</location>
        <topology evidence="1">Single-pass type II membrane protein</topology>
    </subcellularLocation>
</comment>
<dbReference type="PATRIC" id="fig|1244531.5.peg.629"/>
<protein>
    <submittedName>
        <fullName evidence="10">Putative periplasmic folding chaperone</fullName>
    </submittedName>
</protein>
<feature type="domain" description="PpiC" evidence="9">
    <location>
        <begin position="244"/>
        <end position="356"/>
    </location>
</feature>
<keyword evidence="11" id="KW-1185">Reference proteome</keyword>
<evidence type="ECO:0000313" key="10">
    <source>
        <dbReference type="EMBL" id="AII14482.1"/>
    </source>
</evidence>
<evidence type="ECO:0000313" key="11">
    <source>
        <dbReference type="Proteomes" id="UP000028486"/>
    </source>
</evidence>
<proteinExistence type="inferred from homology"/>
<dbReference type="AlphaFoldDB" id="A0A076FAI0"/>
<evidence type="ECO:0000256" key="8">
    <source>
        <dbReference type="SAM" id="Phobius"/>
    </source>
</evidence>
<dbReference type="InterPro" id="IPR027304">
    <property type="entry name" value="Trigger_fact/SurA_dom_sf"/>
</dbReference>
<dbReference type="SUPFAM" id="SSF109998">
    <property type="entry name" value="Triger factor/SurA peptide-binding domain-like"/>
    <property type="match status" value="1"/>
</dbReference>
<keyword evidence="5 8" id="KW-0472">Membrane</keyword>
<evidence type="ECO:0000256" key="3">
    <source>
        <dbReference type="ARBA" id="ARBA00022692"/>
    </source>
</evidence>
<evidence type="ECO:0000256" key="1">
    <source>
        <dbReference type="ARBA" id="ARBA00004401"/>
    </source>
</evidence>
<evidence type="ECO:0000259" key="9">
    <source>
        <dbReference type="Pfam" id="PF13145"/>
    </source>
</evidence>
<reference evidence="11" key="1">
    <citation type="journal article" date="2014" name="Genome Announc.">
        <title>Complete Genome Sequence of Campylobacter iguaniorum Strain 1485ET, Isolated from a Bearded Dragon (Pogona vitticeps).</title>
        <authorList>
            <person name="Gilbert M.J."/>
            <person name="Miller W.G."/>
            <person name="Yee E."/>
            <person name="Kik M."/>
            <person name="Wagenaar J.A."/>
            <person name="Duim B."/>
        </authorList>
    </citation>
    <scope>NUCLEOTIDE SEQUENCE [LARGE SCALE GENOMIC DNA]</scope>
    <source>
        <strain evidence="11">1485E</strain>
    </source>
</reference>
<dbReference type="OrthoDB" id="9788030at2"/>
<evidence type="ECO:0000256" key="7">
    <source>
        <dbReference type="ARBA" id="ARBA00038408"/>
    </source>
</evidence>
<dbReference type="RefSeq" id="WP_038453625.1">
    <property type="nucleotide sequence ID" value="NZ_CP009043.1"/>
</dbReference>